<dbReference type="PANTHER" id="PTHR33361">
    <property type="entry name" value="GLR0591 PROTEIN"/>
    <property type="match status" value="1"/>
</dbReference>
<dbReference type="EMBL" id="VBOT01000064">
    <property type="protein sequence ID" value="TMQ51613.1"/>
    <property type="molecule type" value="Genomic_DNA"/>
</dbReference>
<dbReference type="AlphaFoldDB" id="A0A538SJR7"/>
<dbReference type="Proteomes" id="UP000320184">
    <property type="component" value="Unassembled WGS sequence"/>
</dbReference>
<sequence length="626" mass="70374">MRFRSSGTSSRGPESSRSAVPVHPRERVPARERVGGARHAPAPAISKRAGFLLALGLAATINCLAPSPAPAQSADQRLGKLGDEFLTGWLERRPQLATRLGVHDHDDLLRPVTQASLDDDAAWFRGLKARLEAVPRADLSFERALDYDVLAARLDRELLDLETIRPFERNPSAYLDLVAGSIQSLIQRDFASTCQRLRSATRRLAQVPEVLRAARINLKDPPRIYTEVAISQFEGVLRLYREDVPAAGAECRDARIQADLAEADSGAVRATEEFLAFLRDDLLPRSTGSLALGREVYQRKLACEEMELTPVDSLLARGWRALEETQRRMEAVAERIAPGGGVPAALESLETHRPSEDQLVPYVEGELDKIRGFLRDHDLVTLPASEDLVVRETPGFRRSLSFASMESPGVWERRATRAYYNVTPVEASWTDRQKRDHLAFFNRYASEVVSIHEALPGHYYQFLALQRVHSRLRQVLSAGSNTEGWAHYCEQMMIEEGYGGGDPRYELAQLSLAIGRIGRLIVGISMHTQGMTYDEAEKLFEQRCYMAPINAAREARRGALDPTYLVYTLGKWRILELRDEVRRRLGPRFRLREFHDVFLKQGGSPLPVVRAAVLRELESRRSVSRP</sequence>
<accession>A0A538SJR7</accession>
<feature type="region of interest" description="Disordered" evidence="1">
    <location>
        <begin position="1"/>
        <end position="40"/>
    </location>
</feature>
<comment type="caution">
    <text evidence="2">The sequence shown here is derived from an EMBL/GenBank/DDBJ whole genome shotgun (WGS) entry which is preliminary data.</text>
</comment>
<evidence type="ECO:0000313" key="3">
    <source>
        <dbReference type="Proteomes" id="UP000320184"/>
    </source>
</evidence>
<evidence type="ECO:0000256" key="1">
    <source>
        <dbReference type="SAM" id="MobiDB-lite"/>
    </source>
</evidence>
<name>A0A538SJR7_UNCEI</name>
<dbReference type="InterPro" id="IPR010281">
    <property type="entry name" value="DUF885"/>
</dbReference>
<dbReference type="Pfam" id="PF05960">
    <property type="entry name" value="DUF885"/>
    <property type="match status" value="1"/>
</dbReference>
<protein>
    <submittedName>
        <fullName evidence="2">DUF885 domain-containing protein</fullName>
    </submittedName>
</protein>
<reference evidence="2 3" key="1">
    <citation type="journal article" date="2019" name="Nat. Microbiol.">
        <title>Mediterranean grassland soil C-N compound turnover is dependent on rainfall and depth, and is mediated by genomically divergent microorganisms.</title>
        <authorList>
            <person name="Diamond S."/>
            <person name="Andeer P.F."/>
            <person name="Li Z."/>
            <person name="Crits-Christoph A."/>
            <person name="Burstein D."/>
            <person name="Anantharaman K."/>
            <person name="Lane K.R."/>
            <person name="Thomas B.C."/>
            <person name="Pan C."/>
            <person name="Northen T.R."/>
            <person name="Banfield J.F."/>
        </authorList>
    </citation>
    <scope>NUCLEOTIDE SEQUENCE [LARGE SCALE GENOMIC DNA]</scope>
    <source>
        <strain evidence="2">WS_3</strain>
    </source>
</reference>
<feature type="compositionally biased region" description="Low complexity" evidence="1">
    <location>
        <begin position="1"/>
        <end position="18"/>
    </location>
</feature>
<gene>
    <name evidence="2" type="ORF">E6K73_05385</name>
</gene>
<organism evidence="2 3">
    <name type="scientific">Eiseniibacteriota bacterium</name>
    <dbReference type="NCBI Taxonomy" id="2212470"/>
    <lineage>
        <taxon>Bacteria</taxon>
        <taxon>Candidatus Eiseniibacteriota</taxon>
    </lineage>
</organism>
<proteinExistence type="predicted"/>
<dbReference type="PANTHER" id="PTHR33361:SF15">
    <property type="entry name" value="DUF885 FAMILY LIPOPROTEIN"/>
    <property type="match status" value="1"/>
</dbReference>
<evidence type="ECO:0000313" key="2">
    <source>
        <dbReference type="EMBL" id="TMQ51613.1"/>
    </source>
</evidence>
<feature type="compositionally biased region" description="Basic and acidic residues" evidence="1">
    <location>
        <begin position="23"/>
        <end position="35"/>
    </location>
</feature>